<dbReference type="AlphaFoldDB" id="A0AAW5F8W1"/>
<evidence type="ECO:0000313" key="2">
    <source>
        <dbReference type="EMBL" id="MCK0088293.1"/>
    </source>
</evidence>
<sequence length="460" mass="53229">MLDHVPYLAVPLPEDIRRRKDAGYFSEALKLIELRLRGNLPQALRKRLELERELIPVWEADYPYSFDEALAILSENISGFTREEFDKYIDEGLFDWIYRDGKMHFIRTFYDNLLKVQHPVTARLSAPQQSGDAQLKQTVLNENMRTMKEKGGNAYLIRIRTTLKVKEEARRVGSRITVHLPIPCAGTQVRNIQLISVPSGAFASPEDFESRTVCFQGTLEKDSEFTVEYQYENHLAYISPDPEKVEAVQPGFFLEEQAPHIMFTPYIRSLYREVVGDETNPLLKAKKIYEYITSNIRYSYVRKYSIIENIPEYAGINQKGDCGIQALLFITLCRYGGVPARWQSGLFAAPYDIGGHDWAQFYIAPYGWLFADPSFGGSSRRAGNEERRQFYFGNLDPFRMPANSAFQHEFMPPKKFMRQDPTDNQYGECEYEDRALRSSEYETKHEILGICQIPWEGEGK</sequence>
<accession>A0AAW5F8W1</accession>
<dbReference type="Pfam" id="PF01841">
    <property type="entry name" value="Transglut_core"/>
    <property type="match status" value="1"/>
</dbReference>
<dbReference type="PANTHER" id="PTHR38339:SF1">
    <property type="entry name" value="TRANSGLUTAMINASE-LIKE DOMAIN-CONTAINING PROTEIN"/>
    <property type="match status" value="1"/>
</dbReference>
<dbReference type="PANTHER" id="PTHR38339">
    <property type="entry name" value="TRANSGLUTAMINASE DOMAIN PROTEIN"/>
    <property type="match status" value="1"/>
</dbReference>
<dbReference type="InterPro" id="IPR038765">
    <property type="entry name" value="Papain-like_cys_pep_sf"/>
</dbReference>
<comment type="caution">
    <text evidence="2">The sequence shown here is derived from an EMBL/GenBank/DDBJ whole genome shotgun (WGS) entry which is preliminary data.</text>
</comment>
<dbReference type="SMART" id="SM00460">
    <property type="entry name" value="TGc"/>
    <property type="match status" value="1"/>
</dbReference>
<evidence type="ECO:0000259" key="1">
    <source>
        <dbReference type="SMART" id="SM00460"/>
    </source>
</evidence>
<gene>
    <name evidence="2" type="ORF">K5I21_20960</name>
</gene>
<dbReference type="RefSeq" id="WP_024739352.1">
    <property type="nucleotide sequence ID" value="NZ_JAINVB010000001.1"/>
</dbReference>
<proteinExistence type="predicted"/>
<feature type="domain" description="Transglutaminase-like" evidence="1">
    <location>
        <begin position="314"/>
        <end position="375"/>
    </location>
</feature>
<organism evidence="2 3">
    <name type="scientific">Clostridium symbiosum</name>
    <name type="common">Bacteroides symbiosus</name>
    <dbReference type="NCBI Taxonomy" id="1512"/>
    <lineage>
        <taxon>Bacteria</taxon>
        <taxon>Bacillati</taxon>
        <taxon>Bacillota</taxon>
        <taxon>Clostridia</taxon>
        <taxon>Lachnospirales</taxon>
        <taxon>Lachnospiraceae</taxon>
        <taxon>Otoolea</taxon>
    </lineage>
</organism>
<dbReference type="SUPFAM" id="SSF54001">
    <property type="entry name" value="Cysteine proteinases"/>
    <property type="match status" value="1"/>
</dbReference>
<dbReference type="EMBL" id="JAINVB010000001">
    <property type="protein sequence ID" value="MCK0088293.1"/>
    <property type="molecule type" value="Genomic_DNA"/>
</dbReference>
<protein>
    <submittedName>
        <fullName evidence="2">Transglutaminase domain-containing protein</fullName>
    </submittedName>
</protein>
<name>A0AAW5F8W1_CLOSY</name>
<reference evidence="2" key="1">
    <citation type="journal article" date="2022" name="Cell Host Microbe">
        <title>Colonization of the live biotherapeutic product VE303 and modulation of the microbiota and metabolites in healthy volunteers.</title>
        <authorList>
            <person name="Dsouza M."/>
            <person name="Menon R."/>
            <person name="Crossette E."/>
            <person name="Bhattarai S.K."/>
            <person name="Schneider J."/>
            <person name="Kim Y.G."/>
            <person name="Reddy S."/>
            <person name="Caballero S."/>
            <person name="Felix C."/>
            <person name="Cornacchione L."/>
            <person name="Hendrickson J."/>
            <person name="Watson A.R."/>
            <person name="Minot S.S."/>
            <person name="Greenfield N."/>
            <person name="Schopf L."/>
            <person name="Szabady R."/>
            <person name="Patarroyo J."/>
            <person name="Smith W."/>
            <person name="Harrison P."/>
            <person name="Kuijper E.J."/>
            <person name="Kelly C.P."/>
            <person name="Olle B."/>
            <person name="Bobilev D."/>
            <person name="Silber J.L."/>
            <person name="Bucci V."/>
            <person name="Roberts B."/>
            <person name="Faith J."/>
            <person name="Norman J.M."/>
        </authorList>
    </citation>
    <scope>NUCLEOTIDE SEQUENCE</scope>
    <source>
        <strain evidence="2">VE303-04</strain>
    </source>
</reference>
<dbReference type="Proteomes" id="UP001203136">
    <property type="component" value="Unassembled WGS sequence"/>
</dbReference>
<dbReference type="InterPro" id="IPR002931">
    <property type="entry name" value="Transglutaminase-like"/>
</dbReference>
<evidence type="ECO:0000313" key="3">
    <source>
        <dbReference type="Proteomes" id="UP001203136"/>
    </source>
</evidence>
<dbReference type="Gene3D" id="3.10.620.30">
    <property type="match status" value="1"/>
</dbReference>